<evidence type="ECO:0000313" key="3">
    <source>
        <dbReference type="Proteomes" id="UP000270616"/>
    </source>
</evidence>
<comment type="caution">
    <text evidence="2">The sequence shown here is derived from an EMBL/GenBank/DDBJ whole genome shotgun (WGS) entry which is preliminary data.</text>
</comment>
<evidence type="ECO:0000313" key="2">
    <source>
        <dbReference type="EMBL" id="ROZ62777.1"/>
    </source>
</evidence>
<dbReference type="AlphaFoldDB" id="A0A3N3ZP70"/>
<feature type="compositionally biased region" description="Acidic residues" evidence="1">
    <location>
        <begin position="186"/>
        <end position="206"/>
    </location>
</feature>
<name>A0A3N3ZP70_9MICC</name>
<dbReference type="EMBL" id="RKMF01000010">
    <property type="protein sequence ID" value="ROZ62777.1"/>
    <property type="molecule type" value="Genomic_DNA"/>
</dbReference>
<accession>A0A3N3ZP70</accession>
<keyword evidence="3" id="KW-1185">Reference proteome</keyword>
<feature type="compositionally biased region" description="Polar residues" evidence="1">
    <location>
        <begin position="93"/>
        <end position="118"/>
    </location>
</feature>
<organism evidence="2 3">
    <name type="scientific">Kocuria soli</name>
    <dbReference type="NCBI Taxonomy" id="2485125"/>
    <lineage>
        <taxon>Bacteria</taxon>
        <taxon>Bacillati</taxon>
        <taxon>Actinomycetota</taxon>
        <taxon>Actinomycetes</taxon>
        <taxon>Micrococcales</taxon>
        <taxon>Micrococcaceae</taxon>
        <taxon>Kocuria</taxon>
    </lineage>
</organism>
<gene>
    <name evidence="2" type="ORF">EDL96_08305</name>
</gene>
<dbReference type="RefSeq" id="WP_123825334.1">
    <property type="nucleotide sequence ID" value="NZ_RKMF01000010.1"/>
</dbReference>
<evidence type="ECO:0000256" key="1">
    <source>
        <dbReference type="SAM" id="MobiDB-lite"/>
    </source>
</evidence>
<dbReference type="OrthoDB" id="3358527at2"/>
<proteinExistence type="predicted"/>
<protein>
    <submittedName>
        <fullName evidence="2">Uncharacterized protein</fullName>
    </submittedName>
</protein>
<reference evidence="2 3" key="1">
    <citation type="submission" date="2018-10" db="EMBL/GenBank/DDBJ databases">
        <title>Kocuria sp. M5W7-7, whole genome shotgun sequence.</title>
        <authorList>
            <person name="Tuo L."/>
        </authorList>
    </citation>
    <scope>NUCLEOTIDE SEQUENCE [LARGE SCALE GENOMIC DNA]</scope>
    <source>
        <strain evidence="2 3">M5W7-7</strain>
    </source>
</reference>
<sequence>MNTELTTNPAALNEADARELTDQIAEGLADVHSLIVQAWEGRVWEALGYETWDAWIDANFRGLQLRPPREQREEVVQSMREAGMSVRAISQATDLSYGTVQRSTSGDPNGSPEGSSNVVGLDGKSYSPPKRTSQPESESEDYRSMSLTDLGVQPIDQTKLNPAASTTEEPWDEVISGDVVLPEPEQGPEPEAVSDDDSTENEDEDVASWWEGPRAALVYAEARCVELLKQRKEQPRLVEDPQDPGPSQLTMTAARTVLAAGGVIVDLGVDDLDDESQAALRKVLGTVIESLDGVIGDLEEADDDEA</sequence>
<feature type="compositionally biased region" description="Polar residues" evidence="1">
    <location>
        <begin position="155"/>
        <end position="168"/>
    </location>
</feature>
<feature type="region of interest" description="Disordered" evidence="1">
    <location>
        <begin position="93"/>
        <end position="206"/>
    </location>
</feature>
<dbReference type="Proteomes" id="UP000270616">
    <property type="component" value="Unassembled WGS sequence"/>
</dbReference>